<dbReference type="Proteomes" id="UP000299102">
    <property type="component" value="Unassembled WGS sequence"/>
</dbReference>
<keyword evidence="2" id="KW-1185">Reference proteome</keyword>
<dbReference type="AlphaFoldDB" id="A0A4C1ZAL4"/>
<evidence type="ECO:0000313" key="2">
    <source>
        <dbReference type="Proteomes" id="UP000299102"/>
    </source>
</evidence>
<name>A0A4C1ZAL4_EUMVA</name>
<evidence type="ECO:0000313" key="1">
    <source>
        <dbReference type="EMBL" id="GBP83657.1"/>
    </source>
</evidence>
<protein>
    <submittedName>
        <fullName evidence="1">Uncharacterized protein</fullName>
    </submittedName>
</protein>
<dbReference type="EMBL" id="BGZK01001631">
    <property type="protein sequence ID" value="GBP83657.1"/>
    <property type="molecule type" value="Genomic_DNA"/>
</dbReference>
<sequence>MAALRCARAACDPLEAAVSIVRDIPELVIQIPWLLMHSYITMVDTPRILILFTNFLPPDVRWDANCAMILTYDGGSLADTGGRAASHVPGARPPAKRENSSILQQLAPDRLIYNAGGRADGRCTRAVVAPARNLPTLLTRPAAVDSRHP</sequence>
<comment type="caution">
    <text evidence="1">The sequence shown here is derived from an EMBL/GenBank/DDBJ whole genome shotgun (WGS) entry which is preliminary data.</text>
</comment>
<proteinExistence type="predicted"/>
<gene>
    <name evidence="1" type="ORF">EVAR_57816_1</name>
</gene>
<accession>A0A4C1ZAL4</accession>
<organism evidence="1 2">
    <name type="scientific">Eumeta variegata</name>
    <name type="common">Bagworm moth</name>
    <name type="synonym">Eumeta japonica</name>
    <dbReference type="NCBI Taxonomy" id="151549"/>
    <lineage>
        <taxon>Eukaryota</taxon>
        <taxon>Metazoa</taxon>
        <taxon>Ecdysozoa</taxon>
        <taxon>Arthropoda</taxon>
        <taxon>Hexapoda</taxon>
        <taxon>Insecta</taxon>
        <taxon>Pterygota</taxon>
        <taxon>Neoptera</taxon>
        <taxon>Endopterygota</taxon>
        <taxon>Lepidoptera</taxon>
        <taxon>Glossata</taxon>
        <taxon>Ditrysia</taxon>
        <taxon>Tineoidea</taxon>
        <taxon>Psychidae</taxon>
        <taxon>Oiketicinae</taxon>
        <taxon>Eumeta</taxon>
    </lineage>
</organism>
<reference evidence="1 2" key="1">
    <citation type="journal article" date="2019" name="Commun. Biol.">
        <title>The bagworm genome reveals a unique fibroin gene that provides high tensile strength.</title>
        <authorList>
            <person name="Kono N."/>
            <person name="Nakamura H."/>
            <person name="Ohtoshi R."/>
            <person name="Tomita M."/>
            <person name="Numata K."/>
            <person name="Arakawa K."/>
        </authorList>
    </citation>
    <scope>NUCLEOTIDE SEQUENCE [LARGE SCALE GENOMIC DNA]</scope>
</reference>